<keyword evidence="2" id="KW-0472">Membrane</keyword>
<dbReference type="AlphaFoldDB" id="J0LL60"/>
<keyword evidence="2" id="KW-1133">Transmembrane helix</keyword>
<evidence type="ECO:0000256" key="1">
    <source>
        <dbReference type="SAM" id="MobiDB-lite"/>
    </source>
</evidence>
<dbReference type="EMBL" id="AGZS01000006">
    <property type="protein sequence ID" value="EJD64537.1"/>
    <property type="molecule type" value="Genomic_DNA"/>
</dbReference>
<proteinExistence type="predicted"/>
<reference evidence="3 4" key="1">
    <citation type="submission" date="2012-01" db="EMBL/GenBank/DDBJ databases">
        <title>The Genome Sequence of Scardovia wiggsiae F0424.</title>
        <authorList>
            <consortium name="The Broad Institute Genome Sequencing Platform"/>
            <person name="Earl A."/>
            <person name="Ward D."/>
            <person name="Feldgarden M."/>
            <person name="Gevers D."/>
            <person name="Izard J."/>
            <person name="Ganesan A."/>
            <person name="Baranova O.V."/>
            <person name="Blanton J.M."/>
            <person name="Tanner A.C."/>
            <person name="Mathney J."/>
            <person name="Dewhirst F.E."/>
            <person name="Young S.K."/>
            <person name="Zeng Q."/>
            <person name="Gargeya S."/>
            <person name="Fitzgerald M."/>
            <person name="Haas B."/>
            <person name="Abouelleil A."/>
            <person name="Alvarado L."/>
            <person name="Arachchi H.M."/>
            <person name="Berlin A."/>
            <person name="Chapman S.B."/>
            <person name="Gearin G."/>
            <person name="Goldberg J."/>
            <person name="Griggs A."/>
            <person name="Gujja S."/>
            <person name="Hansen M."/>
            <person name="Heiman D."/>
            <person name="Howarth C."/>
            <person name="Larimer J."/>
            <person name="Lui A."/>
            <person name="MacDonald P.J.P."/>
            <person name="McCowen C."/>
            <person name="Montmayeur A."/>
            <person name="Murphy C."/>
            <person name="Neiman D."/>
            <person name="Pearson M."/>
            <person name="Priest M."/>
            <person name="Roberts A."/>
            <person name="Saif S."/>
            <person name="Shea T."/>
            <person name="Sisk P."/>
            <person name="Stolte C."/>
            <person name="Sykes S."/>
            <person name="Wortman J."/>
            <person name="Nusbaum C."/>
            <person name="Birren B."/>
        </authorList>
    </citation>
    <scope>NUCLEOTIDE SEQUENCE [LARGE SCALE GENOMIC DNA]</scope>
    <source>
        <strain evidence="3 4">F0424</strain>
    </source>
</reference>
<evidence type="ECO:0000256" key="2">
    <source>
        <dbReference type="SAM" id="Phobius"/>
    </source>
</evidence>
<dbReference type="Proteomes" id="UP000006415">
    <property type="component" value="Unassembled WGS sequence"/>
</dbReference>
<feature type="transmembrane region" description="Helical" evidence="2">
    <location>
        <begin position="47"/>
        <end position="71"/>
    </location>
</feature>
<evidence type="ECO:0000313" key="4">
    <source>
        <dbReference type="Proteomes" id="UP000006415"/>
    </source>
</evidence>
<dbReference type="STRING" id="857290.HMPREF9156_01032"/>
<keyword evidence="2" id="KW-0812">Transmembrane</keyword>
<feature type="region of interest" description="Disordered" evidence="1">
    <location>
        <begin position="238"/>
        <end position="273"/>
    </location>
</feature>
<accession>J0LL60</accession>
<dbReference type="HOGENOM" id="CLU_075791_0_0_11"/>
<evidence type="ECO:0000313" key="3">
    <source>
        <dbReference type="EMBL" id="EJD64537.1"/>
    </source>
</evidence>
<sequence length="273" mass="28682">MATWKDSTHSAWQSSSGPGRTSGGRSRGSGRRLSKAEMRRVYLRRRIIAVIVLAAVIAAAVWGGVAIARILSRRHSAASTVQAAKPRASSSAASDGQTVHRTEKSKLSGIPDCTASDLELSLSVQQSTVESGGTAVFNVSVAHKGQRDCLIDAANGSRVLAVASGNTVVWRSDICESSARMLLMTDKDVDTQKISWGTKAAQSSCKPDSALENVQPGTYTAYTYIKDDPSIRSAKVPVIVTQPAAPAPSSEPGTQDSPAQDNGTGQGNSDNRQ</sequence>
<feature type="region of interest" description="Disordered" evidence="1">
    <location>
        <begin position="1"/>
        <end position="35"/>
    </location>
</feature>
<feature type="compositionally biased region" description="Polar residues" evidence="1">
    <location>
        <begin position="251"/>
        <end position="273"/>
    </location>
</feature>
<dbReference type="RefSeq" id="WP_007148096.1">
    <property type="nucleotide sequence ID" value="NZ_AKCI01000001.1"/>
</dbReference>
<comment type="caution">
    <text evidence="3">The sequence shown here is derived from an EMBL/GenBank/DDBJ whole genome shotgun (WGS) entry which is preliminary data.</text>
</comment>
<gene>
    <name evidence="3" type="ORF">HMPREF9156_01032</name>
</gene>
<keyword evidence="4" id="KW-1185">Reference proteome</keyword>
<organism evidence="3 4">
    <name type="scientific">Scardovia wiggsiae F0424</name>
    <dbReference type="NCBI Taxonomy" id="857290"/>
    <lineage>
        <taxon>Bacteria</taxon>
        <taxon>Bacillati</taxon>
        <taxon>Actinomycetota</taxon>
        <taxon>Actinomycetes</taxon>
        <taxon>Bifidobacteriales</taxon>
        <taxon>Bifidobacteriaceae</taxon>
        <taxon>Scardovia</taxon>
    </lineage>
</organism>
<feature type="region of interest" description="Disordered" evidence="1">
    <location>
        <begin position="82"/>
        <end position="110"/>
    </location>
</feature>
<dbReference type="eggNOG" id="ENOG503304R">
    <property type="taxonomic scope" value="Bacteria"/>
</dbReference>
<name>J0LL60_9BIFI</name>
<dbReference type="OrthoDB" id="5189092at2"/>
<protein>
    <submittedName>
        <fullName evidence="3">Uncharacterized protein</fullName>
    </submittedName>
</protein>